<dbReference type="InterPro" id="IPR001304">
    <property type="entry name" value="C-type_lectin-like"/>
</dbReference>
<evidence type="ECO:0000259" key="1">
    <source>
        <dbReference type="PROSITE" id="PS50041"/>
    </source>
</evidence>
<dbReference type="HOGENOM" id="CLU_049894_10_0_1"/>
<sequence>SCYKFNTTATDWHTARSNCKRQGDHLVAMETREEFEYIIRLLKDSPAYFSLNWWTAANDIENEAQWVWADVNQPMSSSAAPWASTQPDNLGNREHCGDVVSKYGHKMNDAPCEFQYASICEYNLL</sequence>
<evidence type="ECO:0000313" key="4">
    <source>
        <dbReference type="Proteomes" id="UP000014760"/>
    </source>
</evidence>
<evidence type="ECO:0000313" key="3">
    <source>
        <dbReference type="EnsemblMetazoa" id="CapteP144198"/>
    </source>
</evidence>
<dbReference type="CDD" id="cd00037">
    <property type="entry name" value="CLECT"/>
    <property type="match status" value="1"/>
</dbReference>
<dbReference type="OrthoDB" id="6068744at2759"/>
<reference evidence="3" key="3">
    <citation type="submission" date="2015-06" db="UniProtKB">
        <authorList>
            <consortium name="EnsemblMetazoa"/>
        </authorList>
    </citation>
    <scope>IDENTIFICATION</scope>
</reference>
<feature type="domain" description="C-type lectin" evidence="1">
    <location>
        <begin position="1"/>
        <end position="121"/>
    </location>
</feature>
<dbReference type="InterPro" id="IPR016187">
    <property type="entry name" value="CTDL_fold"/>
</dbReference>
<dbReference type="FunCoup" id="R7TRX1">
    <property type="interactions" value="10"/>
</dbReference>
<dbReference type="EMBL" id="KB308761">
    <property type="protein sequence ID" value="ELT96678.1"/>
    <property type="molecule type" value="Genomic_DNA"/>
</dbReference>
<keyword evidence="4" id="KW-1185">Reference proteome</keyword>
<dbReference type="SUPFAM" id="SSF56436">
    <property type="entry name" value="C-type lectin-like"/>
    <property type="match status" value="1"/>
</dbReference>
<proteinExistence type="predicted"/>
<dbReference type="PANTHER" id="PTHR22803">
    <property type="entry name" value="MANNOSE, PHOSPHOLIPASE, LECTIN RECEPTOR RELATED"/>
    <property type="match status" value="1"/>
</dbReference>
<dbReference type="EnsemblMetazoa" id="CapteT144198">
    <property type="protein sequence ID" value="CapteP144198"/>
    <property type="gene ID" value="CapteG144198"/>
</dbReference>
<dbReference type="STRING" id="283909.R7TRX1"/>
<dbReference type="InterPro" id="IPR016186">
    <property type="entry name" value="C-type_lectin-like/link_sf"/>
</dbReference>
<dbReference type="EMBL" id="AMQN01011215">
    <property type="status" value="NOT_ANNOTATED_CDS"/>
    <property type="molecule type" value="Genomic_DNA"/>
</dbReference>
<name>R7TRX1_CAPTE</name>
<dbReference type="PROSITE" id="PS50041">
    <property type="entry name" value="C_TYPE_LECTIN_2"/>
    <property type="match status" value="1"/>
</dbReference>
<dbReference type="Gene3D" id="3.10.100.10">
    <property type="entry name" value="Mannose-Binding Protein A, subunit A"/>
    <property type="match status" value="1"/>
</dbReference>
<dbReference type="Pfam" id="PF00059">
    <property type="entry name" value="Lectin_C"/>
    <property type="match status" value="1"/>
</dbReference>
<evidence type="ECO:0000313" key="2">
    <source>
        <dbReference type="EMBL" id="ELT96678.1"/>
    </source>
</evidence>
<organism evidence="2">
    <name type="scientific">Capitella teleta</name>
    <name type="common">Polychaete worm</name>
    <dbReference type="NCBI Taxonomy" id="283909"/>
    <lineage>
        <taxon>Eukaryota</taxon>
        <taxon>Metazoa</taxon>
        <taxon>Spiralia</taxon>
        <taxon>Lophotrochozoa</taxon>
        <taxon>Annelida</taxon>
        <taxon>Polychaeta</taxon>
        <taxon>Sedentaria</taxon>
        <taxon>Scolecida</taxon>
        <taxon>Capitellidae</taxon>
        <taxon>Capitella</taxon>
    </lineage>
</organism>
<accession>R7TRX1</accession>
<dbReference type="AlphaFoldDB" id="R7TRX1"/>
<reference evidence="4" key="1">
    <citation type="submission" date="2012-12" db="EMBL/GenBank/DDBJ databases">
        <authorList>
            <person name="Hellsten U."/>
            <person name="Grimwood J."/>
            <person name="Chapman J.A."/>
            <person name="Shapiro H."/>
            <person name="Aerts A."/>
            <person name="Otillar R.P."/>
            <person name="Terry A.Y."/>
            <person name="Boore J.L."/>
            <person name="Simakov O."/>
            <person name="Marletaz F."/>
            <person name="Cho S.-J."/>
            <person name="Edsinger-Gonzales E."/>
            <person name="Havlak P."/>
            <person name="Kuo D.-H."/>
            <person name="Larsson T."/>
            <person name="Lv J."/>
            <person name="Arendt D."/>
            <person name="Savage R."/>
            <person name="Osoegawa K."/>
            <person name="de Jong P."/>
            <person name="Lindberg D.R."/>
            <person name="Seaver E.C."/>
            <person name="Weisblat D.A."/>
            <person name="Putnam N.H."/>
            <person name="Grigoriev I.V."/>
            <person name="Rokhsar D.S."/>
        </authorList>
    </citation>
    <scope>NUCLEOTIDE SEQUENCE</scope>
    <source>
        <strain evidence="4">I ESC-2004</strain>
    </source>
</reference>
<dbReference type="InterPro" id="IPR050111">
    <property type="entry name" value="C-type_lectin/snaclec_domain"/>
</dbReference>
<protein>
    <recommendedName>
        <fullName evidence="1">C-type lectin domain-containing protein</fullName>
    </recommendedName>
</protein>
<dbReference type="OMA" id="HTHEDCA"/>
<feature type="non-terminal residue" evidence="2">
    <location>
        <position position="1"/>
    </location>
</feature>
<dbReference type="SMART" id="SM00034">
    <property type="entry name" value="CLECT"/>
    <property type="match status" value="1"/>
</dbReference>
<reference evidence="2 4" key="2">
    <citation type="journal article" date="2013" name="Nature">
        <title>Insights into bilaterian evolution from three spiralian genomes.</title>
        <authorList>
            <person name="Simakov O."/>
            <person name="Marletaz F."/>
            <person name="Cho S.J."/>
            <person name="Edsinger-Gonzales E."/>
            <person name="Havlak P."/>
            <person name="Hellsten U."/>
            <person name="Kuo D.H."/>
            <person name="Larsson T."/>
            <person name="Lv J."/>
            <person name="Arendt D."/>
            <person name="Savage R."/>
            <person name="Osoegawa K."/>
            <person name="de Jong P."/>
            <person name="Grimwood J."/>
            <person name="Chapman J.A."/>
            <person name="Shapiro H."/>
            <person name="Aerts A."/>
            <person name="Otillar R.P."/>
            <person name="Terry A.Y."/>
            <person name="Boore J.L."/>
            <person name="Grigoriev I.V."/>
            <person name="Lindberg D.R."/>
            <person name="Seaver E.C."/>
            <person name="Weisblat D.A."/>
            <person name="Putnam N.H."/>
            <person name="Rokhsar D.S."/>
        </authorList>
    </citation>
    <scope>NUCLEOTIDE SEQUENCE</scope>
    <source>
        <strain evidence="2 4">I ESC-2004</strain>
    </source>
</reference>
<gene>
    <name evidence="2" type="ORF">CAPTEDRAFT_144198</name>
</gene>
<dbReference type="Proteomes" id="UP000014760">
    <property type="component" value="Unassembled WGS sequence"/>
</dbReference>